<dbReference type="Gene3D" id="1.20.120.160">
    <property type="entry name" value="HPT domain"/>
    <property type="match status" value="1"/>
</dbReference>
<dbReference type="SUPFAM" id="SSF47226">
    <property type="entry name" value="Histidine-containing phosphotransfer domain, HPT domain"/>
    <property type="match status" value="1"/>
</dbReference>
<protein>
    <submittedName>
        <fullName evidence="4">Histidine phosphotransferase</fullName>
    </submittedName>
</protein>
<accession>A0A6G4QV39</accession>
<feature type="modified residue" description="Phosphohistidine" evidence="2">
    <location>
        <position position="40"/>
    </location>
</feature>
<evidence type="ECO:0000313" key="4">
    <source>
        <dbReference type="EMBL" id="NGM49194.1"/>
    </source>
</evidence>
<evidence type="ECO:0000259" key="3">
    <source>
        <dbReference type="PROSITE" id="PS50894"/>
    </source>
</evidence>
<name>A0A6G4QV39_9CAUL</name>
<keyword evidence="2" id="KW-0597">Phosphoprotein</keyword>
<keyword evidence="1" id="KW-0902">Two-component regulatory system</keyword>
<organism evidence="4">
    <name type="scientific">Caulobacter sp. 602-2</name>
    <dbReference type="NCBI Taxonomy" id="2710887"/>
    <lineage>
        <taxon>Bacteria</taxon>
        <taxon>Pseudomonadati</taxon>
        <taxon>Pseudomonadota</taxon>
        <taxon>Alphaproteobacteria</taxon>
        <taxon>Caulobacterales</taxon>
        <taxon>Caulobacteraceae</taxon>
        <taxon>Caulobacter</taxon>
    </lineage>
</organism>
<feature type="domain" description="HPt" evidence="3">
    <location>
        <begin position="1"/>
        <end position="88"/>
    </location>
</feature>
<reference evidence="4" key="1">
    <citation type="submission" date="2020-02" db="EMBL/GenBank/DDBJ databases">
        <authorList>
            <person name="Gao J."/>
            <person name="Sun J."/>
        </authorList>
    </citation>
    <scope>NUCLEOTIDE SEQUENCE</scope>
    <source>
        <strain evidence="4">602-2</strain>
    </source>
</reference>
<dbReference type="InterPro" id="IPR036641">
    <property type="entry name" value="HPT_dom_sf"/>
</dbReference>
<gene>
    <name evidence="4" type="ORF">G5B46_06205</name>
</gene>
<sequence length="88" mass="9404">MTTADPLAPLRAKFLVRVADDLAKLRAAETSMKDRHYIVHRLAGAAGVFGYARITDLARDLDDLLLDQGDAPPEAFADLIAALEGVAA</sequence>
<dbReference type="InterPro" id="IPR008207">
    <property type="entry name" value="Sig_transdc_His_kin_Hpt_dom"/>
</dbReference>
<dbReference type="Pfam" id="PF01627">
    <property type="entry name" value="Hpt"/>
    <property type="match status" value="1"/>
</dbReference>
<dbReference type="RefSeq" id="WP_165257040.1">
    <property type="nucleotide sequence ID" value="NZ_JAAKGT010000002.1"/>
</dbReference>
<proteinExistence type="predicted"/>
<dbReference type="PROSITE" id="PS50894">
    <property type="entry name" value="HPT"/>
    <property type="match status" value="1"/>
</dbReference>
<evidence type="ECO:0000256" key="1">
    <source>
        <dbReference type="ARBA" id="ARBA00023012"/>
    </source>
</evidence>
<evidence type="ECO:0000256" key="2">
    <source>
        <dbReference type="PROSITE-ProRule" id="PRU00110"/>
    </source>
</evidence>
<keyword evidence="4" id="KW-0808">Transferase</keyword>
<dbReference type="EMBL" id="JAAKGT010000002">
    <property type="protein sequence ID" value="NGM49194.1"/>
    <property type="molecule type" value="Genomic_DNA"/>
</dbReference>
<comment type="caution">
    <text evidence="4">The sequence shown here is derived from an EMBL/GenBank/DDBJ whole genome shotgun (WGS) entry which is preliminary data.</text>
</comment>
<dbReference type="GO" id="GO:0004672">
    <property type="term" value="F:protein kinase activity"/>
    <property type="evidence" value="ECO:0007669"/>
    <property type="project" value="UniProtKB-ARBA"/>
</dbReference>
<dbReference type="GO" id="GO:0000160">
    <property type="term" value="P:phosphorelay signal transduction system"/>
    <property type="evidence" value="ECO:0007669"/>
    <property type="project" value="UniProtKB-KW"/>
</dbReference>
<dbReference type="AlphaFoldDB" id="A0A6G4QV39"/>